<keyword evidence="5 11" id="KW-0285">Flavoprotein</keyword>
<evidence type="ECO:0000256" key="7">
    <source>
        <dbReference type="ARBA" id="ARBA00022827"/>
    </source>
</evidence>
<protein>
    <recommendedName>
        <fullName evidence="3 11">Chorismate synthase</fullName>
        <shortName evidence="11">CS</shortName>
        <ecNumber evidence="3 11">4.2.3.5</ecNumber>
    </recommendedName>
    <alternativeName>
        <fullName evidence="11">5-enolpyruvylshikimate-3-phosphate phospholyase</fullName>
    </alternativeName>
</protein>
<dbReference type="FunFam" id="3.60.150.10:FF:000002">
    <property type="entry name" value="Chorismate synthase"/>
    <property type="match status" value="1"/>
</dbReference>
<dbReference type="Pfam" id="PF01264">
    <property type="entry name" value="Chorismate_synt"/>
    <property type="match status" value="1"/>
</dbReference>
<dbReference type="PROSITE" id="PS00788">
    <property type="entry name" value="CHORISMATE_SYNTHASE_2"/>
    <property type="match status" value="1"/>
</dbReference>
<comment type="catalytic activity">
    <reaction evidence="11 12">
        <text>5-O-(1-carboxyvinyl)-3-phosphoshikimate = chorismate + phosphate</text>
        <dbReference type="Rhea" id="RHEA:21020"/>
        <dbReference type="ChEBI" id="CHEBI:29748"/>
        <dbReference type="ChEBI" id="CHEBI:43474"/>
        <dbReference type="ChEBI" id="CHEBI:57701"/>
        <dbReference type="EC" id="4.2.3.5"/>
    </reaction>
</comment>
<keyword evidence="7 11" id="KW-0274">FAD</keyword>
<evidence type="ECO:0000256" key="6">
    <source>
        <dbReference type="ARBA" id="ARBA00022643"/>
    </source>
</evidence>
<evidence type="ECO:0000256" key="2">
    <source>
        <dbReference type="ARBA" id="ARBA00008014"/>
    </source>
</evidence>
<feature type="binding site" evidence="11">
    <location>
        <begin position="131"/>
        <end position="133"/>
    </location>
    <ligand>
        <name>FMN</name>
        <dbReference type="ChEBI" id="CHEBI:58210"/>
    </ligand>
</feature>
<keyword evidence="8 11" id="KW-0521">NADP</keyword>
<comment type="caution">
    <text evidence="14">The sequence shown here is derived from an EMBL/GenBank/DDBJ whole genome shotgun (WGS) entry which is preliminary data.</text>
</comment>
<dbReference type="InterPro" id="IPR020541">
    <property type="entry name" value="Chorismate_synthase_CS"/>
</dbReference>
<dbReference type="Gene3D" id="3.60.150.10">
    <property type="entry name" value="Chorismate synthase AroC"/>
    <property type="match status" value="1"/>
</dbReference>
<keyword evidence="4 11" id="KW-0028">Amino-acid biosynthesis</keyword>
<feature type="binding site" evidence="11">
    <location>
        <position position="46"/>
    </location>
    <ligand>
        <name>NADP(+)</name>
        <dbReference type="ChEBI" id="CHEBI:58349"/>
    </ligand>
</feature>
<feature type="binding site" evidence="11">
    <location>
        <position position="339"/>
    </location>
    <ligand>
        <name>FMN</name>
        <dbReference type="ChEBI" id="CHEBI:58210"/>
    </ligand>
</feature>
<dbReference type="EC" id="4.2.3.5" evidence="3 11"/>
<dbReference type="GO" id="GO:0010181">
    <property type="term" value="F:FMN binding"/>
    <property type="evidence" value="ECO:0007669"/>
    <property type="project" value="TreeGrafter"/>
</dbReference>
<feature type="binding site" evidence="11">
    <location>
        <begin position="253"/>
        <end position="254"/>
    </location>
    <ligand>
        <name>FMN</name>
        <dbReference type="ChEBI" id="CHEBI:58210"/>
    </ligand>
</feature>
<dbReference type="GO" id="GO:0009073">
    <property type="term" value="P:aromatic amino acid family biosynthetic process"/>
    <property type="evidence" value="ECO:0007669"/>
    <property type="project" value="UniProtKB-KW"/>
</dbReference>
<comment type="subunit">
    <text evidence="11">Homotetramer.</text>
</comment>
<comment type="pathway">
    <text evidence="1 11 12">Metabolic intermediate biosynthesis; chorismate biosynthesis; chorismate from D-erythrose 4-phosphate and phosphoenolpyruvate: step 7/7.</text>
</comment>
<dbReference type="GO" id="GO:0005829">
    <property type="term" value="C:cytosol"/>
    <property type="evidence" value="ECO:0007669"/>
    <property type="project" value="TreeGrafter"/>
</dbReference>
<evidence type="ECO:0000256" key="12">
    <source>
        <dbReference type="RuleBase" id="RU000605"/>
    </source>
</evidence>
<proteinExistence type="inferred from homology"/>
<dbReference type="EMBL" id="PEBX01000023">
    <property type="protein sequence ID" value="PTQ56612.1"/>
    <property type="molecule type" value="Genomic_DNA"/>
</dbReference>
<dbReference type="CDD" id="cd07304">
    <property type="entry name" value="Chorismate_synthase"/>
    <property type="match status" value="1"/>
</dbReference>
<dbReference type="PANTHER" id="PTHR21085:SF0">
    <property type="entry name" value="CHORISMATE SYNTHASE"/>
    <property type="match status" value="1"/>
</dbReference>
<dbReference type="AlphaFoldDB" id="A0A2R6Y1U6"/>
<comment type="similarity">
    <text evidence="2 11 12">Belongs to the chorismate synthase family.</text>
</comment>
<evidence type="ECO:0000256" key="11">
    <source>
        <dbReference type="HAMAP-Rule" id="MF_00300"/>
    </source>
</evidence>
<dbReference type="SUPFAM" id="SSF103263">
    <property type="entry name" value="Chorismate synthase, AroC"/>
    <property type="match status" value="1"/>
</dbReference>
<sequence length="390" mass="42386">MLRYMTAGESHGPRLLAIVEGMPSHLTVDVQKIDEALARRQKGYGRGKRMMIEQDRIEILSGVRHGYTTGAPITLSVMNRDFQSWEKVMSVYPPDDPEAGQRRRTRPRPGHADLSGAIKYGHRDVRDVLERSSARETAMRVAAGALAKQLLEAVGIDVVSHVRALGGIVSTVSVDMLSPQEIMGRSEASPVRVLDPDAEARIIEKIDAAKSGGDTLGGVVEVIAYGVPVGLGSHVQWDRKLDANIAQALMSIQAIKGVAFGDGFELASRLGSEAHDPIYYEAGRGYYRKTNRAGGFEGGMTTGMPIVVQAAMKPIPTLYSPLPSVDLLTKEAGGASVERSDVTAVPAAAVVAEFVLAFELARALLETFPADRIEQLVHYVEEHRRYTERF</sequence>
<keyword evidence="10 11" id="KW-0456">Lyase</keyword>
<keyword evidence="6 11" id="KW-0288">FMN</keyword>
<dbReference type="NCBIfam" id="TIGR00033">
    <property type="entry name" value="aroC"/>
    <property type="match status" value="1"/>
</dbReference>
<gene>
    <name evidence="11" type="primary">aroC</name>
    <name evidence="14" type="ORF">BSOLF_2880</name>
</gene>
<evidence type="ECO:0000256" key="1">
    <source>
        <dbReference type="ARBA" id="ARBA00005044"/>
    </source>
</evidence>
<comment type="cofactor">
    <cofactor evidence="11 12">
        <name>FMNH2</name>
        <dbReference type="ChEBI" id="CHEBI:57618"/>
    </cofactor>
    <text evidence="11 12">Reduced FMN (FMNH(2)).</text>
</comment>
<dbReference type="Proteomes" id="UP000244338">
    <property type="component" value="Unassembled WGS sequence"/>
</dbReference>
<evidence type="ECO:0000256" key="13">
    <source>
        <dbReference type="SAM" id="MobiDB-lite"/>
    </source>
</evidence>
<evidence type="ECO:0000256" key="8">
    <source>
        <dbReference type="ARBA" id="ARBA00022857"/>
    </source>
</evidence>
<reference evidence="15" key="1">
    <citation type="journal article" date="2018" name="Sci. Rep.">
        <title>Lignite coal burning seam in the remote Altai Mountains harbors a hydrogen-driven thermophilic microbial community.</title>
        <authorList>
            <person name="Kadnikov V.V."/>
            <person name="Mardanov A.V."/>
            <person name="Ivasenko D.A."/>
            <person name="Antsiferov D.V."/>
            <person name="Beletsky A.V."/>
            <person name="Karnachuk O.V."/>
            <person name="Ravin N.V."/>
        </authorList>
    </citation>
    <scope>NUCLEOTIDE SEQUENCE [LARGE SCALE GENOMIC DNA]</scope>
</reference>
<dbReference type="InterPro" id="IPR035904">
    <property type="entry name" value="Chorismate_synth_AroC_sf"/>
</dbReference>
<dbReference type="PROSITE" id="PS00787">
    <property type="entry name" value="CHORISMATE_SYNTHASE_1"/>
    <property type="match status" value="1"/>
</dbReference>
<feature type="region of interest" description="Disordered" evidence="13">
    <location>
        <begin position="91"/>
        <end position="116"/>
    </location>
</feature>
<dbReference type="InterPro" id="IPR000453">
    <property type="entry name" value="Chorismate_synth"/>
</dbReference>
<evidence type="ECO:0000313" key="15">
    <source>
        <dbReference type="Proteomes" id="UP000244338"/>
    </source>
</evidence>
<feature type="binding site" evidence="11">
    <location>
        <position position="298"/>
    </location>
    <ligand>
        <name>FMN</name>
        <dbReference type="ChEBI" id="CHEBI:58210"/>
    </ligand>
</feature>
<evidence type="ECO:0000256" key="4">
    <source>
        <dbReference type="ARBA" id="ARBA00022605"/>
    </source>
</evidence>
<evidence type="ECO:0000256" key="5">
    <source>
        <dbReference type="ARBA" id="ARBA00022630"/>
    </source>
</evidence>
<evidence type="ECO:0000256" key="10">
    <source>
        <dbReference type="ARBA" id="ARBA00023239"/>
    </source>
</evidence>
<dbReference type="HAMAP" id="MF_00300">
    <property type="entry name" value="Chorismate_synth"/>
    <property type="match status" value="1"/>
</dbReference>
<evidence type="ECO:0000313" key="14">
    <source>
        <dbReference type="EMBL" id="PTQ56612.1"/>
    </source>
</evidence>
<keyword evidence="9 11" id="KW-0057">Aromatic amino acid biosynthesis</keyword>
<name>A0A2R6Y1U6_9BACL</name>
<comment type="function">
    <text evidence="11">Catalyzes the anti-1,4-elimination of the C-3 phosphate and the C-6 proR hydrogen from 5-enolpyruvylshikimate-3-phosphate (EPSP) to yield chorismate, which is the branch point compound that serves as the starting substrate for the three terminal pathways of aromatic amino acid biosynthesis. This reaction introduces a second double bond into the aromatic ring system.</text>
</comment>
<feature type="binding site" evidence="11">
    <location>
        <begin position="313"/>
        <end position="317"/>
    </location>
    <ligand>
        <name>FMN</name>
        <dbReference type="ChEBI" id="CHEBI:58210"/>
    </ligand>
</feature>
<feature type="binding site" evidence="11">
    <location>
        <position position="40"/>
    </location>
    <ligand>
        <name>NADP(+)</name>
        <dbReference type="ChEBI" id="CHEBI:58349"/>
    </ligand>
</feature>
<dbReference type="PIRSF" id="PIRSF001456">
    <property type="entry name" value="Chorismate_synth"/>
    <property type="match status" value="1"/>
</dbReference>
<dbReference type="UniPathway" id="UPA00053">
    <property type="reaction ID" value="UER00090"/>
</dbReference>
<evidence type="ECO:0000256" key="3">
    <source>
        <dbReference type="ARBA" id="ARBA00013036"/>
    </source>
</evidence>
<organism evidence="14 15">
    <name type="scientific">Candidatus Carbonibacillus altaicus</name>
    <dbReference type="NCBI Taxonomy" id="2163959"/>
    <lineage>
        <taxon>Bacteria</taxon>
        <taxon>Bacillati</taxon>
        <taxon>Bacillota</taxon>
        <taxon>Bacilli</taxon>
        <taxon>Bacillales</taxon>
        <taxon>Candidatus Carbonibacillus</taxon>
    </lineage>
</organism>
<dbReference type="GO" id="GO:0004107">
    <property type="term" value="F:chorismate synthase activity"/>
    <property type="evidence" value="ECO:0007669"/>
    <property type="project" value="UniProtKB-UniRule"/>
</dbReference>
<evidence type="ECO:0000256" key="9">
    <source>
        <dbReference type="ARBA" id="ARBA00023141"/>
    </source>
</evidence>
<dbReference type="NCBIfam" id="NF003793">
    <property type="entry name" value="PRK05382.1"/>
    <property type="match status" value="1"/>
</dbReference>
<accession>A0A2R6Y1U6</accession>
<dbReference type="GO" id="GO:0008652">
    <property type="term" value="P:amino acid biosynthetic process"/>
    <property type="evidence" value="ECO:0007669"/>
    <property type="project" value="UniProtKB-KW"/>
</dbReference>
<dbReference type="GO" id="GO:0009423">
    <property type="term" value="P:chorismate biosynthetic process"/>
    <property type="evidence" value="ECO:0007669"/>
    <property type="project" value="UniProtKB-UniRule"/>
</dbReference>
<dbReference type="PANTHER" id="PTHR21085">
    <property type="entry name" value="CHORISMATE SYNTHASE"/>
    <property type="match status" value="1"/>
</dbReference>